<organism evidence="1 2">
    <name type="scientific">Mycena alexandri</name>
    <dbReference type="NCBI Taxonomy" id="1745969"/>
    <lineage>
        <taxon>Eukaryota</taxon>
        <taxon>Fungi</taxon>
        <taxon>Dikarya</taxon>
        <taxon>Basidiomycota</taxon>
        <taxon>Agaricomycotina</taxon>
        <taxon>Agaricomycetes</taxon>
        <taxon>Agaricomycetidae</taxon>
        <taxon>Agaricales</taxon>
        <taxon>Marasmiineae</taxon>
        <taxon>Mycenaceae</taxon>
        <taxon>Mycena</taxon>
    </lineage>
</organism>
<evidence type="ECO:0008006" key="3">
    <source>
        <dbReference type="Google" id="ProtNLM"/>
    </source>
</evidence>
<accession>A0AAD6X5U2</accession>
<keyword evidence="2" id="KW-1185">Reference proteome</keyword>
<evidence type="ECO:0000313" key="1">
    <source>
        <dbReference type="EMBL" id="KAJ7033249.1"/>
    </source>
</evidence>
<dbReference type="InterPro" id="IPR036047">
    <property type="entry name" value="F-box-like_dom_sf"/>
</dbReference>
<dbReference type="Gene3D" id="3.80.10.10">
    <property type="entry name" value="Ribonuclease Inhibitor"/>
    <property type="match status" value="1"/>
</dbReference>
<dbReference type="AlphaFoldDB" id="A0AAD6X5U2"/>
<dbReference type="Proteomes" id="UP001218188">
    <property type="component" value="Unassembled WGS sequence"/>
</dbReference>
<comment type="caution">
    <text evidence="1">The sequence shown here is derived from an EMBL/GenBank/DDBJ whole genome shotgun (WGS) entry which is preliminary data.</text>
</comment>
<evidence type="ECO:0000313" key="2">
    <source>
        <dbReference type="Proteomes" id="UP001218188"/>
    </source>
</evidence>
<dbReference type="SUPFAM" id="SSF81383">
    <property type="entry name" value="F-box domain"/>
    <property type="match status" value="1"/>
</dbReference>
<dbReference type="SUPFAM" id="SSF52047">
    <property type="entry name" value="RNI-like"/>
    <property type="match status" value="1"/>
</dbReference>
<proteinExistence type="predicted"/>
<dbReference type="EMBL" id="JARJCM010000066">
    <property type="protein sequence ID" value="KAJ7033249.1"/>
    <property type="molecule type" value="Genomic_DNA"/>
</dbReference>
<protein>
    <recommendedName>
        <fullName evidence="3">F-box domain-containing protein</fullName>
    </recommendedName>
</protein>
<name>A0AAD6X5U2_9AGAR</name>
<sequence length="486" mass="54297">MAETDDDVPELEDAWVVDNSLRECPLSIAYIASIRDFDHKSSTRHINDLPPEILTKILQYSPIQFHSAPFSYDASRYILRMVSPTWNSLVEAEPALWSHIYIGQHTVIRKLALWIQRAGSMPISLAFQLSEPLNGPTVFVDPSPYRSKWLNLLATVSPIMAQCVHVSIQAHNPQTTRFLLAFLSILDASAVCHIDLRLFPYGMHVLRHVDNTDGIFTVPLLFANNTPSLQYLAIYGFFTTWGASPILTNLTTLRLQHLYDEYSPTVDELFTVLGAAPRLETLYLLDVGCIGYDNYTVDPPPMASLVVLYFSGYDEICSCLFSIMPLPTVTTLQLQLDGGRSLQVFLAHCGELCRQVTILVMDISLGSVQVLIDIFQAFPNVEHLDARAMAPYFTVALHSIVAHWTSLCPALGTILVDEYVEPFLLHLIHSRANDGLFGRRPLHIISPTGFDTDNNPTIPYTSTFKDGLVVYNSSVTTLSDGFAPEF</sequence>
<gene>
    <name evidence="1" type="ORF">C8F04DRAFT_1261060</name>
</gene>
<reference evidence="1" key="1">
    <citation type="submission" date="2023-03" db="EMBL/GenBank/DDBJ databases">
        <title>Massive genome expansion in bonnet fungi (Mycena s.s.) driven by repeated elements and novel gene families across ecological guilds.</title>
        <authorList>
            <consortium name="Lawrence Berkeley National Laboratory"/>
            <person name="Harder C.B."/>
            <person name="Miyauchi S."/>
            <person name="Viragh M."/>
            <person name="Kuo A."/>
            <person name="Thoen E."/>
            <person name="Andreopoulos B."/>
            <person name="Lu D."/>
            <person name="Skrede I."/>
            <person name="Drula E."/>
            <person name="Henrissat B."/>
            <person name="Morin E."/>
            <person name="Kohler A."/>
            <person name="Barry K."/>
            <person name="LaButti K."/>
            <person name="Morin E."/>
            <person name="Salamov A."/>
            <person name="Lipzen A."/>
            <person name="Mereny Z."/>
            <person name="Hegedus B."/>
            <person name="Baldrian P."/>
            <person name="Stursova M."/>
            <person name="Weitz H."/>
            <person name="Taylor A."/>
            <person name="Grigoriev I.V."/>
            <person name="Nagy L.G."/>
            <person name="Martin F."/>
            <person name="Kauserud H."/>
        </authorList>
    </citation>
    <scope>NUCLEOTIDE SEQUENCE</scope>
    <source>
        <strain evidence="1">CBHHK200</strain>
    </source>
</reference>
<dbReference type="InterPro" id="IPR032675">
    <property type="entry name" value="LRR_dom_sf"/>
</dbReference>